<dbReference type="InterPro" id="IPR035681">
    <property type="entry name" value="ComA-like_MBL"/>
</dbReference>
<dbReference type="Pfam" id="PF03772">
    <property type="entry name" value="Competence"/>
    <property type="match status" value="1"/>
</dbReference>
<proteinExistence type="predicted"/>
<evidence type="ECO:0000313" key="9">
    <source>
        <dbReference type="Proteomes" id="UP000050700"/>
    </source>
</evidence>
<dbReference type="GO" id="GO:0030420">
    <property type="term" value="P:establishment of competence for transformation"/>
    <property type="evidence" value="ECO:0007669"/>
    <property type="project" value="InterPro"/>
</dbReference>
<keyword evidence="2" id="KW-1003">Cell membrane</keyword>
<gene>
    <name evidence="8" type="ORF">NTHI1209_01555</name>
</gene>
<dbReference type="RefSeq" id="WP_005663237.1">
    <property type="nucleotide sequence ID" value="NZ_CP031688.1"/>
</dbReference>
<feature type="domain" description="Metallo-beta-lactamase" evidence="7">
    <location>
        <begin position="544"/>
        <end position="726"/>
    </location>
</feature>
<reference evidence="8 9" key="1">
    <citation type="submission" date="2014-05" db="EMBL/GenBank/DDBJ databases">
        <title>Methylome analysis of the phasevarions of Haemophilus influenzae.</title>
        <authorList>
            <person name="Atack J.M."/>
            <person name="Fox K.L."/>
            <person name="Power P.M."/>
            <person name="Clark T."/>
            <person name="Jurcisek J."/>
            <person name="Korlach J."/>
            <person name="Bakaletz L.O."/>
            <person name="Jennings M.P."/>
        </authorList>
    </citation>
    <scope>NUCLEOTIDE SEQUENCE [LARGE SCALE GENOMIC DNA]</scope>
    <source>
        <strain evidence="8 9">1209</strain>
    </source>
</reference>
<dbReference type="Proteomes" id="UP000050700">
    <property type="component" value="Unassembled WGS sequence"/>
</dbReference>
<dbReference type="NCBIfam" id="TIGR00360">
    <property type="entry name" value="ComEC_N-term"/>
    <property type="match status" value="1"/>
</dbReference>
<dbReference type="Pfam" id="PF13567">
    <property type="entry name" value="DUF4131"/>
    <property type="match status" value="1"/>
</dbReference>
<comment type="caution">
    <text evidence="8">The sequence shown here is derived from an EMBL/GenBank/DDBJ whole genome shotgun (WGS) entry which is preliminary data.</text>
</comment>
<dbReference type="CDD" id="cd07731">
    <property type="entry name" value="ComA-like_MBL-fold"/>
    <property type="match status" value="1"/>
</dbReference>
<dbReference type="PATRIC" id="fig|727.564.peg.1469"/>
<name>A0A0D0GYY7_HAEIF</name>
<dbReference type="AlphaFoldDB" id="A0A0D0GYY7"/>
<evidence type="ECO:0000256" key="5">
    <source>
        <dbReference type="ARBA" id="ARBA00023136"/>
    </source>
</evidence>
<feature type="transmembrane region" description="Helical" evidence="6">
    <location>
        <begin position="331"/>
        <end position="352"/>
    </location>
</feature>
<evidence type="ECO:0000256" key="4">
    <source>
        <dbReference type="ARBA" id="ARBA00022989"/>
    </source>
</evidence>
<accession>A0A0D0GYY7</accession>
<feature type="transmembrane region" description="Helical" evidence="6">
    <location>
        <begin position="259"/>
        <end position="278"/>
    </location>
</feature>
<feature type="transmembrane region" description="Helical" evidence="6">
    <location>
        <begin position="30"/>
        <end position="47"/>
    </location>
</feature>
<feature type="transmembrane region" description="Helical" evidence="6">
    <location>
        <begin position="228"/>
        <end position="247"/>
    </location>
</feature>
<dbReference type="InterPro" id="IPR004797">
    <property type="entry name" value="Competence_ComEC/Rec2"/>
</dbReference>
<organism evidence="8 9">
    <name type="scientific">Haemophilus influenzae</name>
    <dbReference type="NCBI Taxonomy" id="727"/>
    <lineage>
        <taxon>Bacteria</taxon>
        <taxon>Pseudomonadati</taxon>
        <taxon>Pseudomonadota</taxon>
        <taxon>Gammaproteobacteria</taxon>
        <taxon>Pasteurellales</taxon>
        <taxon>Pasteurellaceae</taxon>
        <taxon>Haemophilus</taxon>
    </lineage>
</organism>
<feature type="transmembrane region" description="Helical" evidence="6">
    <location>
        <begin position="308"/>
        <end position="325"/>
    </location>
</feature>
<evidence type="ECO:0000256" key="2">
    <source>
        <dbReference type="ARBA" id="ARBA00022475"/>
    </source>
</evidence>
<protein>
    <submittedName>
        <fullName evidence="8">ComEC family competence protein</fullName>
    </submittedName>
</protein>
<feature type="transmembrane region" description="Helical" evidence="6">
    <location>
        <begin position="52"/>
        <end position="73"/>
    </location>
</feature>
<keyword evidence="5 6" id="KW-0472">Membrane</keyword>
<dbReference type="InterPro" id="IPR004477">
    <property type="entry name" value="ComEC_N"/>
</dbReference>
<dbReference type="GO" id="GO:0005886">
    <property type="term" value="C:plasma membrane"/>
    <property type="evidence" value="ECO:0007669"/>
    <property type="project" value="UniProtKB-SubCell"/>
</dbReference>
<dbReference type="Gene3D" id="3.60.15.10">
    <property type="entry name" value="Ribonuclease Z/Hydroxyacylglutathione hydrolase-like"/>
    <property type="match status" value="1"/>
</dbReference>
<comment type="subcellular location">
    <subcellularLocation>
        <location evidence="1">Cell membrane</location>
        <topology evidence="1">Multi-pass membrane protein</topology>
    </subcellularLocation>
</comment>
<dbReference type="SMART" id="SM00849">
    <property type="entry name" value="Lactamase_B"/>
    <property type="match status" value="1"/>
</dbReference>
<keyword evidence="4 6" id="KW-1133">Transmembrane helix</keyword>
<feature type="transmembrane region" description="Helical" evidence="6">
    <location>
        <begin position="406"/>
        <end position="428"/>
    </location>
</feature>
<feature type="transmembrane region" description="Helical" evidence="6">
    <location>
        <begin position="508"/>
        <end position="527"/>
    </location>
</feature>
<feature type="transmembrane region" description="Helical" evidence="6">
    <location>
        <begin position="449"/>
        <end position="476"/>
    </location>
</feature>
<dbReference type="SUPFAM" id="SSF56281">
    <property type="entry name" value="Metallo-hydrolase/oxidoreductase"/>
    <property type="match status" value="1"/>
</dbReference>
<keyword evidence="3 6" id="KW-0812">Transmembrane</keyword>
<dbReference type="NCBIfam" id="TIGR00361">
    <property type="entry name" value="ComEC_Rec2"/>
    <property type="match status" value="1"/>
</dbReference>
<dbReference type="Pfam" id="PF00753">
    <property type="entry name" value="Lactamase_B"/>
    <property type="match status" value="1"/>
</dbReference>
<evidence type="ECO:0000313" key="8">
    <source>
        <dbReference type="EMBL" id="KIS35936.1"/>
    </source>
</evidence>
<evidence type="ECO:0000259" key="7">
    <source>
        <dbReference type="SMART" id="SM00849"/>
    </source>
</evidence>
<dbReference type="PANTHER" id="PTHR30619">
    <property type="entry name" value="DNA INTERNALIZATION/COMPETENCE PROTEIN COMEC/REC2"/>
    <property type="match status" value="1"/>
</dbReference>
<evidence type="ECO:0000256" key="1">
    <source>
        <dbReference type="ARBA" id="ARBA00004651"/>
    </source>
</evidence>
<feature type="transmembrane region" description="Helical" evidence="6">
    <location>
        <begin position="364"/>
        <end position="386"/>
    </location>
</feature>
<dbReference type="PANTHER" id="PTHR30619:SF1">
    <property type="entry name" value="RECOMBINATION PROTEIN 2"/>
    <property type="match status" value="1"/>
</dbReference>
<dbReference type="InterPro" id="IPR025405">
    <property type="entry name" value="DUF4131"/>
</dbReference>
<evidence type="ECO:0000256" key="6">
    <source>
        <dbReference type="SAM" id="Phobius"/>
    </source>
</evidence>
<dbReference type="InterPro" id="IPR052159">
    <property type="entry name" value="Competence_DNA_uptake"/>
</dbReference>
<dbReference type="InterPro" id="IPR036866">
    <property type="entry name" value="RibonucZ/Hydroxyglut_hydro"/>
</dbReference>
<dbReference type="InterPro" id="IPR001279">
    <property type="entry name" value="Metallo-B-lactamas"/>
</dbReference>
<dbReference type="EMBL" id="JMQP01000002">
    <property type="protein sequence ID" value="KIS35936.1"/>
    <property type="molecule type" value="Genomic_DNA"/>
</dbReference>
<evidence type="ECO:0000256" key="3">
    <source>
        <dbReference type="ARBA" id="ARBA00022692"/>
    </source>
</evidence>
<sequence>MKLNLITLAVLLIVADLTLLFLPQPLLLPWQVAFVIALVLIFLFIFLRRNFLVSLAFFVASLGYFHYSALSLLQQAQNITAQKQVVTFKIQEILHQQDYQTLIATATLANNLQEQRIFLNWKAKEVPQLSEIWQAEISLRPLSARLNFGGFDRQQWYFSKGITAVGTVKSAVKIADVSSLRAEKLQQVKKQTEGLSLQGLLIALAFGERAWLDKTTWSIYQQSNTAHLIAISGLHIGLAMGIGFYLARVVQVFFPTRFIHPYFPLAFGVLFALIYAYLAGFSVPTFRAISALVFVLFIQIMRRHYSPIQLFTVVVGFLLFCNPLMPLSVSFWLSCGAVGCLILWYRYVPFSLFQWKNRPFSPKVRWILSLFHLQFGLLLFFTPLQLFLFNGLSLSGFLANLMAVPIYSFLLVPLILFAVFTNGTMFSWQLANKLAEGITGLISVFQGNWLTVSFNLALFLTALCAGIFMLIIWRIYREPEASSSTWKIKRPRFFTLNLSKPLLKNDRINVLRCSFGIILLCFTILLFKQFSKPTWQVDTLDVGQGLATLIVKNGKGILYDTGSSWRGGSMAELEILPYLQREGIVLEKLILSHDDNDHAGGASTILKAYPNVELITPSQKNYGENYRTFCTAGRDWHWQGLHFQILSPHNVVTRADNPHSCVILVDDGKNSVLLTGDAEAKNEQIFARTLGKIDVLQVGHHGSKTSTSEYLLSQVRPDVAIISSGRWNPWKFPHYSVMERLHRYKSAVENTAVSGQVRVNFFQDRLEIQQARTKFSPWYARVIGLSKE</sequence>